<feature type="transmembrane region" description="Helical" evidence="1">
    <location>
        <begin position="21"/>
        <end position="43"/>
    </location>
</feature>
<reference evidence="2" key="1">
    <citation type="submission" date="2018-02" db="EMBL/GenBank/DDBJ databases">
        <title>Rhizophora mucronata_Transcriptome.</title>
        <authorList>
            <person name="Meera S.P."/>
            <person name="Sreeshan A."/>
            <person name="Augustine A."/>
        </authorList>
    </citation>
    <scope>NUCLEOTIDE SEQUENCE</scope>
    <source>
        <tissue evidence="2">Leaf</tissue>
    </source>
</reference>
<protein>
    <submittedName>
        <fullName evidence="2">Uncharacterized protein</fullName>
    </submittedName>
</protein>
<evidence type="ECO:0000256" key="1">
    <source>
        <dbReference type="SAM" id="Phobius"/>
    </source>
</evidence>
<accession>A0A2P2JC53</accession>
<keyword evidence="1" id="KW-0812">Transmembrane</keyword>
<name>A0A2P2JC53_RHIMU</name>
<dbReference type="AlphaFoldDB" id="A0A2P2JC53"/>
<keyword evidence="1" id="KW-1133">Transmembrane helix</keyword>
<organism evidence="2">
    <name type="scientific">Rhizophora mucronata</name>
    <name type="common">Asiatic mangrove</name>
    <dbReference type="NCBI Taxonomy" id="61149"/>
    <lineage>
        <taxon>Eukaryota</taxon>
        <taxon>Viridiplantae</taxon>
        <taxon>Streptophyta</taxon>
        <taxon>Embryophyta</taxon>
        <taxon>Tracheophyta</taxon>
        <taxon>Spermatophyta</taxon>
        <taxon>Magnoliopsida</taxon>
        <taxon>eudicotyledons</taxon>
        <taxon>Gunneridae</taxon>
        <taxon>Pentapetalae</taxon>
        <taxon>rosids</taxon>
        <taxon>fabids</taxon>
        <taxon>Malpighiales</taxon>
        <taxon>Rhizophoraceae</taxon>
        <taxon>Rhizophora</taxon>
    </lineage>
</organism>
<sequence>MFIRTQNRGVAGIVSESSIKILSFLLFGLFFFFFQVFMASSFFSFLPHIFWSFSCSHSFS</sequence>
<keyword evidence="1" id="KW-0472">Membrane</keyword>
<evidence type="ECO:0000313" key="2">
    <source>
        <dbReference type="EMBL" id="MBW91066.1"/>
    </source>
</evidence>
<dbReference type="EMBL" id="GGEC01010583">
    <property type="protein sequence ID" value="MBW91066.1"/>
    <property type="molecule type" value="Transcribed_RNA"/>
</dbReference>
<proteinExistence type="predicted"/>